<dbReference type="GO" id="GO:0003677">
    <property type="term" value="F:DNA binding"/>
    <property type="evidence" value="ECO:0007669"/>
    <property type="project" value="UniProtKB-KW"/>
</dbReference>
<accession>A0A835D0S5</accession>
<dbReference type="PANTHER" id="PTHR22952:SF392">
    <property type="entry name" value="BZIP TRANSCRIPTION FACTOR 12"/>
    <property type="match status" value="1"/>
</dbReference>
<feature type="region of interest" description="Disordered" evidence="4">
    <location>
        <begin position="171"/>
        <end position="215"/>
    </location>
</feature>
<evidence type="ECO:0000313" key="7">
    <source>
        <dbReference type="Proteomes" id="UP000655225"/>
    </source>
</evidence>
<dbReference type="Proteomes" id="UP000655225">
    <property type="component" value="Unassembled WGS sequence"/>
</dbReference>
<evidence type="ECO:0000313" key="6">
    <source>
        <dbReference type="EMBL" id="KAF8377186.1"/>
    </source>
</evidence>
<gene>
    <name evidence="6" type="ORF">HHK36_030559</name>
</gene>
<dbReference type="SUPFAM" id="SSF57959">
    <property type="entry name" value="Leucine zipper domain"/>
    <property type="match status" value="1"/>
</dbReference>
<dbReference type="OrthoDB" id="644067at2759"/>
<evidence type="ECO:0000256" key="2">
    <source>
        <dbReference type="ARBA" id="ARBA00023125"/>
    </source>
</evidence>
<dbReference type="GO" id="GO:0005634">
    <property type="term" value="C:nucleus"/>
    <property type="evidence" value="ECO:0007669"/>
    <property type="project" value="UniProtKB-SubCell"/>
</dbReference>
<proteinExistence type="predicted"/>
<organism evidence="6 7">
    <name type="scientific">Tetracentron sinense</name>
    <name type="common">Spur-leaf</name>
    <dbReference type="NCBI Taxonomy" id="13715"/>
    <lineage>
        <taxon>Eukaryota</taxon>
        <taxon>Viridiplantae</taxon>
        <taxon>Streptophyta</taxon>
        <taxon>Embryophyta</taxon>
        <taxon>Tracheophyta</taxon>
        <taxon>Spermatophyta</taxon>
        <taxon>Magnoliopsida</taxon>
        <taxon>Trochodendrales</taxon>
        <taxon>Trochodendraceae</taxon>
        <taxon>Tetracentron</taxon>
    </lineage>
</organism>
<keyword evidence="2" id="KW-0238">DNA-binding</keyword>
<evidence type="ECO:0000256" key="4">
    <source>
        <dbReference type="SAM" id="MobiDB-lite"/>
    </source>
</evidence>
<sequence>MASSKVMASSTSANSDLARQSSLYSLTIAELQTDPSKNFGSMSMDELLKNIYGDNPAAEVIPEAGGGDGEANGGGVLSRQGSVSLPKNVGNKTVEEVWKEISAGGGDRELRATGEMTLEDFLTMAGAVREEDVRISAAEEPGQGIFAVNSMMNDQFQQQQQQFEGPILGFGNGVEGGGRGRGKRRALQEPIDRVAQQRQRRMIKNRESAARSRERKQAYTNELETIVTQLEQENARLVREQVLFEFPAFMHVLYCGYEVLQLFCWEQQMKERFKQPAPPLHLAVFLSLHKRREGHEVEEGGALLPSLEKLSGLLYFGMQPPIFCDHAAPALGAAMIFSLPLFDGFSLY</sequence>
<comment type="subcellular location">
    <subcellularLocation>
        <location evidence="1">Nucleus</location>
    </subcellularLocation>
</comment>
<dbReference type="OMA" id="HADHSRI"/>
<keyword evidence="3" id="KW-0539">Nucleus</keyword>
<feature type="domain" description="BZIP" evidence="5">
    <location>
        <begin position="195"/>
        <end position="240"/>
    </location>
</feature>
<comment type="caution">
    <text evidence="6">The sequence shown here is derived from an EMBL/GenBank/DDBJ whole genome shotgun (WGS) entry which is preliminary data.</text>
</comment>
<name>A0A835D0S5_TETSI</name>
<dbReference type="EMBL" id="JABCRI010000024">
    <property type="protein sequence ID" value="KAF8377186.1"/>
    <property type="molecule type" value="Genomic_DNA"/>
</dbReference>
<protein>
    <recommendedName>
        <fullName evidence="5">BZIP domain-containing protein</fullName>
    </recommendedName>
</protein>
<dbReference type="Gene3D" id="1.20.5.170">
    <property type="match status" value="1"/>
</dbReference>
<evidence type="ECO:0000259" key="5">
    <source>
        <dbReference type="PROSITE" id="PS50217"/>
    </source>
</evidence>
<dbReference type="InterPro" id="IPR004827">
    <property type="entry name" value="bZIP"/>
</dbReference>
<dbReference type="GO" id="GO:0003700">
    <property type="term" value="F:DNA-binding transcription factor activity"/>
    <property type="evidence" value="ECO:0007669"/>
    <property type="project" value="InterPro"/>
</dbReference>
<dbReference type="AlphaFoldDB" id="A0A835D0S5"/>
<dbReference type="CDD" id="cd14707">
    <property type="entry name" value="bZIP_plant_BZIP46"/>
    <property type="match status" value="1"/>
</dbReference>
<dbReference type="GO" id="GO:0045893">
    <property type="term" value="P:positive regulation of DNA-templated transcription"/>
    <property type="evidence" value="ECO:0007669"/>
    <property type="project" value="InterPro"/>
</dbReference>
<dbReference type="FunFam" id="1.20.5.170:FF:000036">
    <property type="entry name" value="ABSCISIC ACID-INSENSITIVE 5-like protein 2"/>
    <property type="match status" value="1"/>
</dbReference>
<evidence type="ECO:0000256" key="3">
    <source>
        <dbReference type="ARBA" id="ARBA00023242"/>
    </source>
</evidence>
<dbReference type="SMART" id="SM00338">
    <property type="entry name" value="BRLZ"/>
    <property type="match status" value="1"/>
</dbReference>
<dbReference type="PROSITE" id="PS00036">
    <property type="entry name" value="BZIP_BASIC"/>
    <property type="match status" value="1"/>
</dbReference>
<dbReference type="InterPro" id="IPR043452">
    <property type="entry name" value="BZIP46-like"/>
</dbReference>
<dbReference type="PROSITE" id="PS50217">
    <property type="entry name" value="BZIP"/>
    <property type="match status" value="1"/>
</dbReference>
<dbReference type="PANTHER" id="PTHR22952">
    <property type="entry name" value="CAMP-RESPONSE ELEMENT BINDING PROTEIN-RELATED"/>
    <property type="match status" value="1"/>
</dbReference>
<reference evidence="6 7" key="1">
    <citation type="submission" date="2020-04" db="EMBL/GenBank/DDBJ databases">
        <title>Plant Genome Project.</title>
        <authorList>
            <person name="Zhang R.-G."/>
        </authorList>
    </citation>
    <scope>NUCLEOTIDE SEQUENCE [LARGE SCALE GENOMIC DNA]</scope>
    <source>
        <strain evidence="6">YNK0</strain>
        <tissue evidence="6">Leaf</tissue>
    </source>
</reference>
<feature type="compositionally biased region" description="Basic and acidic residues" evidence="4">
    <location>
        <begin position="204"/>
        <end position="215"/>
    </location>
</feature>
<evidence type="ECO:0000256" key="1">
    <source>
        <dbReference type="ARBA" id="ARBA00004123"/>
    </source>
</evidence>
<dbReference type="InterPro" id="IPR046347">
    <property type="entry name" value="bZIP_sf"/>
</dbReference>
<dbReference type="Pfam" id="PF00170">
    <property type="entry name" value="bZIP_1"/>
    <property type="match status" value="1"/>
</dbReference>
<keyword evidence="7" id="KW-1185">Reference proteome</keyword>